<evidence type="ECO:0000259" key="1">
    <source>
        <dbReference type="Pfam" id="PF22936"/>
    </source>
</evidence>
<feature type="non-terminal residue" evidence="2">
    <location>
        <position position="135"/>
    </location>
</feature>
<feature type="non-terminal residue" evidence="2">
    <location>
        <position position="1"/>
    </location>
</feature>
<name>A0A3E2HJ79_SCYLI</name>
<dbReference type="EMBL" id="NCSJ02000041">
    <property type="protein sequence ID" value="RFU33111.1"/>
    <property type="molecule type" value="Genomic_DNA"/>
</dbReference>
<evidence type="ECO:0000313" key="3">
    <source>
        <dbReference type="Proteomes" id="UP000258309"/>
    </source>
</evidence>
<organism evidence="2 3">
    <name type="scientific">Scytalidium lignicola</name>
    <name type="common">Hyphomycete</name>
    <dbReference type="NCBI Taxonomy" id="5539"/>
    <lineage>
        <taxon>Eukaryota</taxon>
        <taxon>Fungi</taxon>
        <taxon>Dikarya</taxon>
        <taxon>Ascomycota</taxon>
        <taxon>Pezizomycotina</taxon>
        <taxon>Leotiomycetes</taxon>
        <taxon>Leotiomycetes incertae sedis</taxon>
        <taxon>Scytalidium</taxon>
    </lineage>
</organism>
<keyword evidence="3" id="KW-1185">Reference proteome</keyword>
<accession>A0A3E2HJ79</accession>
<dbReference type="OrthoDB" id="4369935at2759"/>
<reference evidence="2 3" key="1">
    <citation type="submission" date="2018-05" db="EMBL/GenBank/DDBJ databases">
        <title>Draft genome sequence of Scytalidium lignicola DSM 105466, a ubiquitous saprotrophic fungus.</title>
        <authorList>
            <person name="Buettner E."/>
            <person name="Gebauer A.M."/>
            <person name="Hofrichter M."/>
            <person name="Liers C."/>
            <person name="Kellner H."/>
        </authorList>
    </citation>
    <scope>NUCLEOTIDE SEQUENCE [LARGE SCALE GENOMIC DNA]</scope>
    <source>
        <strain evidence="2 3">DSM 105466</strain>
    </source>
</reference>
<dbReference type="Pfam" id="PF22936">
    <property type="entry name" value="Pol_BBD"/>
    <property type="match status" value="1"/>
</dbReference>
<proteinExistence type="predicted"/>
<dbReference type="InterPro" id="IPR054722">
    <property type="entry name" value="PolX-like_BBD"/>
</dbReference>
<dbReference type="STRING" id="5539.A0A3E2HJ79"/>
<dbReference type="AlphaFoldDB" id="A0A3E2HJ79"/>
<sequence length="135" mass="14509">MASSGELLWIIDSGASKHMTYAKEAFREYSKLPEPIAVQTAGGTEILAIGQGTMPLRVAPKGQLQPIVLTEVLHVADLAGSLISVLQLQDKGIIIQKTKNKGNQGKLLITRDGKVIGEAQRLGKSYTLKSALQEE</sequence>
<gene>
    <name evidence="2" type="ORF">B7463_g3221</name>
</gene>
<evidence type="ECO:0000313" key="2">
    <source>
        <dbReference type="EMBL" id="RFU33111.1"/>
    </source>
</evidence>
<dbReference type="Proteomes" id="UP000258309">
    <property type="component" value="Unassembled WGS sequence"/>
</dbReference>
<feature type="domain" description="Retrovirus-related Pol polyprotein from transposon TNT 1-94-like beta-barrel" evidence="1">
    <location>
        <begin position="9"/>
        <end position="92"/>
    </location>
</feature>
<protein>
    <recommendedName>
        <fullName evidence="1">Retrovirus-related Pol polyprotein from transposon TNT 1-94-like beta-barrel domain-containing protein</fullName>
    </recommendedName>
</protein>
<comment type="caution">
    <text evidence="2">The sequence shown here is derived from an EMBL/GenBank/DDBJ whole genome shotgun (WGS) entry which is preliminary data.</text>
</comment>